<evidence type="ECO:0000256" key="4">
    <source>
        <dbReference type="ARBA" id="ARBA00013346"/>
    </source>
</evidence>
<dbReference type="GO" id="GO:0032259">
    <property type="term" value="P:methylation"/>
    <property type="evidence" value="ECO:0007669"/>
    <property type="project" value="UniProtKB-KW"/>
</dbReference>
<comment type="caution">
    <text evidence="12">The sequence shown here is derived from an EMBL/GenBank/DDBJ whole genome shotgun (WGS) entry which is preliminary data.</text>
</comment>
<evidence type="ECO:0000256" key="10">
    <source>
        <dbReference type="ARBA" id="ARBA00031323"/>
    </source>
</evidence>
<evidence type="ECO:0000256" key="3">
    <source>
        <dbReference type="ARBA" id="ARBA00011890"/>
    </source>
</evidence>
<dbReference type="Pfam" id="PF01135">
    <property type="entry name" value="PCMT"/>
    <property type="match status" value="1"/>
</dbReference>
<evidence type="ECO:0000256" key="1">
    <source>
        <dbReference type="ARBA" id="ARBA00004496"/>
    </source>
</evidence>
<dbReference type="GO" id="GO:0004719">
    <property type="term" value="F:protein-L-isoaspartate (D-aspartate) O-methyltransferase activity"/>
    <property type="evidence" value="ECO:0007669"/>
    <property type="project" value="UniProtKB-EC"/>
</dbReference>
<evidence type="ECO:0000256" key="9">
    <source>
        <dbReference type="ARBA" id="ARBA00030757"/>
    </source>
</evidence>
<dbReference type="AlphaFoldDB" id="A0A840Q9D1"/>
<evidence type="ECO:0000256" key="11">
    <source>
        <dbReference type="ARBA" id="ARBA00031350"/>
    </source>
</evidence>
<evidence type="ECO:0000256" key="7">
    <source>
        <dbReference type="ARBA" id="ARBA00022679"/>
    </source>
</evidence>
<keyword evidence="8" id="KW-0949">S-adenosyl-L-methionine</keyword>
<dbReference type="EMBL" id="JACHIW010000002">
    <property type="protein sequence ID" value="MBB5159152.1"/>
    <property type="molecule type" value="Genomic_DNA"/>
</dbReference>
<reference evidence="12 13" key="1">
    <citation type="submission" date="2020-08" db="EMBL/GenBank/DDBJ databases">
        <title>Sequencing the genomes of 1000 actinobacteria strains.</title>
        <authorList>
            <person name="Klenk H.-P."/>
        </authorList>
    </citation>
    <scope>NUCLEOTIDE SEQUENCE [LARGE SCALE GENOMIC DNA]</scope>
    <source>
        <strain evidence="12 13">DSM 45584</strain>
    </source>
</reference>
<dbReference type="InterPro" id="IPR029063">
    <property type="entry name" value="SAM-dependent_MTases_sf"/>
</dbReference>
<dbReference type="RefSeq" id="WP_184731394.1">
    <property type="nucleotide sequence ID" value="NZ_JACHIW010000002.1"/>
</dbReference>
<evidence type="ECO:0000256" key="2">
    <source>
        <dbReference type="ARBA" id="ARBA00005369"/>
    </source>
</evidence>
<dbReference type="InterPro" id="IPR000682">
    <property type="entry name" value="PCMT"/>
</dbReference>
<keyword evidence="5" id="KW-0963">Cytoplasm</keyword>
<evidence type="ECO:0000313" key="13">
    <source>
        <dbReference type="Proteomes" id="UP000584374"/>
    </source>
</evidence>
<protein>
    <recommendedName>
        <fullName evidence="4">Protein-L-isoaspartate O-methyltransferase</fullName>
        <ecNumber evidence="3">2.1.1.77</ecNumber>
    </recommendedName>
    <alternativeName>
        <fullName evidence="11">L-isoaspartyl protein carboxyl methyltransferase</fullName>
    </alternativeName>
    <alternativeName>
        <fullName evidence="9">Protein L-isoaspartyl methyltransferase</fullName>
    </alternativeName>
    <alternativeName>
        <fullName evidence="10">Protein-beta-aspartate methyltransferase</fullName>
    </alternativeName>
</protein>
<name>A0A840Q9D1_9PSEU</name>
<evidence type="ECO:0000256" key="8">
    <source>
        <dbReference type="ARBA" id="ARBA00022691"/>
    </source>
</evidence>
<evidence type="ECO:0000313" key="12">
    <source>
        <dbReference type="EMBL" id="MBB5159152.1"/>
    </source>
</evidence>
<dbReference type="PANTHER" id="PTHR11579">
    <property type="entry name" value="PROTEIN-L-ISOASPARTATE O-METHYLTRANSFERASE"/>
    <property type="match status" value="1"/>
</dbReference>
<keyword evidence="7 12" id="KW-0808">Transferase</keyword>
<comment type="similarity">
    <text evidence="2">Belongs to the methyltransferase superfamily. L-isoaspartyl/D-aspartyl protein methyltransferase family.</text>
</comment>
<dbReference type="CDD" id="cd02440">
    <property type="entry name" value="AdoMet_MTases"/>
    <property type="match status" value="1"/>
</dbReference>
<organism evidence="12 13">
    <name type="scientific">Saccharopolyspora phatthalungensis</name>
    <dbReference type="NCBI Taxonomy" id="664693"/>
    <lineage>
        <taxon>Bacteria</taxon>
        <taxon>Bacillati</taxon>
        <taxon>Actinomycetota</taxon>
        <taxon>Actinomycetes</taxon>
        <taxon>Pseudonocardiales</taxon>
        <taxon>Pseudonocardiaceae</taxon>
        <taxon>Saccharopolyspora</taxon>
    </lineage>
</organism>
<dbReference type="Proteomes" id="UP000584374">
    <property type="component" value="Unassembled WGS sequence"/>
</dbReference>
<dbReference type="InterPro" id="IPR027573">
    <property type="entry name" value="Methyltran_FxLD"/>
</dbReference>
<evidence type="ECO:0000256" key="6">
    <source>
        <dbReference type="ARBA" id="ARBA00022603"/>
    </source>
</evidence>
<gene>
    <name evidence="12" type="ORF">BJ970_006751</name>
</gene>
<dbReference type="Gene3D" id="3.40.50.150">
    <property type="entry name" value="Vaccinia Virus protein VP39"/>
    <property type="match status" value="1"/>
</dbReference>
<accession>A0A840Q9D1</accession>
<keyword evidence="13" id="KW-1185">Reference proteome</keyword>
<evidence type="ECO:0000256" key="5">
    <source>
        <dbReference type="ARBA" id="ARBA00022490"/>
    </source>
</evidence>
<dbReference type="NCBIfam" id="TIGR04364">
    <property type="entry name" value="methyltran_FxLD"/>
    <property type="match status" value="1"/>
</dbReference>
<dbReference type="GO" id="GO:0005737">
    <property type="term" value="C:cytoplasm"/>
    <property type="evidence" value="ECO:0007669"/>
    <property type="project" value="UniProtKB-SubCell"/>
</dbReference>
<proteinExistence type="inferred from homology"/>
<dbReference type="SUPFAM" id="SSF53335">
    <property type="entry name" value="S-adenosyl-L-methionine-dependent methyltransferases"/>
    <property type="match status" value="1"/>
</dbReference>
<sequence>MTNATSTRPEDLREQMISNIKDAGHLHSERIEHAFRAVPRHRFVPAASLEDAYANKAITIKPGDGRPASCLSVPTVVAMMLGQLDPQPGENVLEIGAGTGYNAALLAELVGPTGNVTTIDIHPDVTDHARHALAETGNDRVRVVTGDGAFGAPDQAPYDKIIVTVGPWDLPPAWFEQLAPEGTLVVPLHWRGQARSVAFVRRDDHLRAANSQLCGFIPMIGIVPTGEHTGQIAENVTLYWDTDQHIDPAALCEAFIGPKTTVWSGATVAAGEPFDHIWLWLTATEQGTCRIAADSTAIDAGTCRPAFPDRTPALVESDSLAYLTKPRPVDGPDGKRRYELGATGHGPAAARLAERLVEQIRRFDRDRVAQPVITAYPADTPDENLPTGGVTIDKHHIRMIITS</sequence>
<dbReference type="EC" id="2.1.1.77" evidence="3"/>
<comment type="subcellular location">
    <subcellularLocation>
        <location evidence="1">Cytoplasm</location>
    </subcellularLocation>
</comment>
<keyword evidence="6 12" id="KW-0489">Methyltransferase</keyword>
<dbReference type="PANTHER" id="PTHR11579:SF0">
    <property type="entry name" value="PROTEIN-L-ISOASPARTATE(D-ASPARTATE) O-METHYLTRANSFERASE"/>
    <property type="match status" value="1"/>
</dbReference>